<name>A0A367ZPP3_9BACT</name>
<gene>
    <name evidence="3" type="ORF">OZSIB_0223</name>
</gene>
<evidence type="ECO:0000313" key="4">
    <source>
        <dbReference type="Proteomes" id="UP000252355"/>
    </source>
</evidence>
<dbReference type="AlphaFoldDB" id="A0A367ZPP3"/>
<dbReference type="PANTHER" id="PTHR36836:SF1">
    <property type="entry name" value="COLANIC ACID BIOSYNTHESIS PROTEIN WCAK"/>
    <property type="match status" value="1"/>
</dbReference>
<dbReference type="Pfam" id="PF04230">
    <property type="entry name" value="PS_pyruv_trans"/>
    <property type="match status" value="1"/>
</dbReference>
<dbReference type="PANTHER" id="PTHR36836">
    <property type="entry name" value="COLANIC ACID BIOSYNTHESIS PROTEIN WCAK"/>
    <property type="match status" value="1"/>
</dbReference>
<dbReference type="InterPro" id="IPR007345">
    <property type="entry name" value="Polysacch_pyruvyl_Trfase"/>
</dbReference>
<dbReference type="Proteomes" id="UP000252355">
    <property type="component" value="Unassembled WGS sequence"/>
</dbReference>
<feature type="compositionally biased region" description="Pro residues" evidence="1">
    <location>
        <begin position="167"/>
        <end position="177"/>
    </location>
</feature>
<protein>
    <recommendedName>
        <fullName evidence="2">Polysaccharide pyruvyl transferase domain-containing protein</fullName>
    </recommendedName>
</protein>
<accession>A0A367ZPP3</accession>
<evidence type="ECO:0000256" key="1">
    <source>
        <dbReference type="SAM" id="MobiDB-lite"/>
    </source>
</evidence>
<feature type="region of interest" description="Disordered" evidence="1">
    <location>
        <begin position="167"/>
        <end position="191"/>
    </location>
</feature>
<feature type="domain" description="Polysaccharide pyruvyl transferase" evidence="2">
    <location>
        <begin position="13"/>
        <end position="289"/>
    </location>
</feature>
<evidence type="ECO:0000313" key="3">
    <source>
        <dbReference type="EMBL" id="RCK79352.1"/>
    </source>
</evidence>
<dbReference type="EMBL" id="QOQW01000014">
    <property type="protein sequence ID" value="RCK79352.1"/>
    <property type="molecule type" value="Genomic_DNA"/>
</dbReference>
<comment type="caution">
    <text evidence="3">The sequence shown here is derived from an EMBL/GenBank/DDBJ whole genome shotgun (WGS) entry which is preliminary data.</text>
</comment>
<evidence type="ECO:0000259" key="2">
    <source>
        <dbReference type="Pfam" id="PF04230"/>
    </source>
</evidence>
<sequence length="354" mass="37936">MALLGVGFFGEGNLGDEAILEGLLAQVPPPCPVAVTAGRQPLPAPLAARVRTLPRRGAAAWPAFLAELRRAAQVVFTGGLLQDWSVDGVAFYALRLLAASLAGRRPSLWGAGLGPLRSAAARAIAARVLRRVSAAWMRDRASAALFQSLTGRPAHLGCDWSWAIPDPEPPRLPPDAQPVPKELPHPAGAPHPTRVWGINLRPWRDHRFREAARQALHDRPPAALLGLAARQEDAMLLAATFPGLNIAAPASFTDLMRLGRSLAGVWAMRYHVVLAGLRLGLPLMPLAYDDKVKTLVHEIQGPSPLEAANSFSPAAQTRELAAPIQATEAFADAHRQRLSAMSEAFAAFLDQTPR</sequence>
<proteinExistence type="predicted"/>
<reference evidence="3 4" key="1">
    <citation type="submission" date="2018-05" db="EMBL/GenBank/DDBJ databases">
        <title>A metagenomic window into the 2 km-deep terrestrial subsurface aquifer revealed taxonomically and functionally diverse microbial community comprising novel uncultured bacterial lineages.</title>
        <authorList>
            <person name="Kadnikov V.V."/>
            <person name="Mardanov A.V."/>
            <person name="Beletsky A.V."/>
            <person name="Banks D."/>
            <person name="Pimenov N.V."/>
            <person name="Frank Y.A."/>
            <person name="Karnachuk O.V."/>
            <person name="Ravin N.V."/>
        </authorList>
    </citation>
    <scope>NUCLEOTIDE SEQUENCE [LARGE SCALE GENOMIC DNA]</scope>
    <source>
        <strain evidence="3">BY5</strain>
    </source>
</reference>
<organism evidence="3 4">
    <name type="scientific">Candidatus Ozemobacter sibiricus</name>
    <dbReference type="NCBI Taxonomy" id="2268124"/>
    <lineage>
        <taxon>Bacteria</taxon>
        <taxon>Candidatus Ozemobacteria</taxon>
        <taxon>Candidatus Ozemobacterales</taxon>
        <taxon>Candidatus Ozemobacteraceae</taxon>
        <taxon>Candidatus Ozemobacter</taxon>
    </lineage>
</organism>